<sequence>MCRTRVLAVRCQLERGPRWLLRARYQGEDWLRAPERPLSAGSLVLKAALSPRPRRPTSLLPPYSVDPSPWRRDVTRPATVFLTR</sequence>
<evidence type="ECO:0000313" key="1">
    <source>
        <dbReference type="EMBL" id="KAJ1198683.1"/>
    </source>
</evidence>
<keyword evidence="2" id="KW-1185">Reference proteome</keyword>
<organism evidence="1 2">
    <name type="scientific">Pleurodeles waltl</name>
    <name type="common">Iberian ribbed newt</name>
    <dbReference type="NCBI Taxonomy" id="8319"/>
    <lineage>
        <taxon>Eukaryota</taxon>
        <taxon>Metazoa</taxon>
        <taxon>Chordata</taxon>
        <taxon>Craniata</taxon>
        <taxon>Vertebrata</taxon>
        <taxon>Euteleostomi</taxon>
        <taxon>Amphibia</taxon>
        <taxon>Batrachia</taxon>
        <taxon>Caudata</taxon>
        <taxon>Salamandroidea</taxon>
        <taxon>Salamandridae</taxon>
        <taxon>Pleurodelinae</taxon>
        <taxon>Pleurodeles</taxon>
    </lineage>
</organism>
<proteinExistence type="predicted"/>
<evidence type="ECO:0000313" key="2">
    <source>
        <dbReference type="Proteomes" id="UP001066276"/>
    </source>
</evidence>
<dbReference type="Proteomes" id="UP001066276">
    <property type="component" value="Chromosome 2_1"/>
</dbReference>
<protein>
    <submittedName>
        <fullName evidence="1">Uncharacterized protein</fullName>
    </submittedName>
</protein>
<accession>A0AAV7VEP0</accession>
<name>A0AAV7VEP0_PLEWA</name>
<dbReference type="EMBL" id="JANPWB010000003">
    <property type="protein sequence ID" value="KAJ1198683.1"/>
    <property type="molecule type" value="Genomic_DNA"/>
</dbReference>
<reference evidence="1" key="1">
    <citation type="journal article" date="2022" name="bioRxiv">
        <title>Sequencing and chromosome-scale assembly of the giantPleurodeles waltlgenome.</title>
        <authorList>
            <person name="Brown T."/>
            <person name="Elewa A."/>
            <person name="Iarovenko S."/>
            <person name="Subramanian E."/>
            <person name="Araus A.J."/>
            <person name="Petzold A."/>
            <person name="Susuki M."/>
            <person name="Suzuki K.-i.T."/>
            <person name="Hayashi T."/>
            <person name="Toyoda A."/>
            <person name="Oliveira C."/>
            <person name="Osipova E."/>
            <person name="Leigh N.D."/>
            <person name="Simon A."/>
            <person name="Yun M.H."/>
        </authorList>
    </citation>
    <scope>NUCLEOTIDE SEQUENCE</scope>
    <source>
        <strain evidence="1">20211129_DDA</strain>
        <tissue evidence="1">Liver</tissue>
    </source>
</reference>
<comment type="caution">
    <text evidence="1">The sequence shown here is derived from an EMBL/GenBank/DDBJ whole genome shotgun (WGS) entry which is preliminary data.</text>
</comment>
<gene>
    <name evidence="1" type="ORF">NDU88_002522</name>
</gene>
<dbReference type="AlphaFoldDB" id="A0AAV7VEP0"/>